<evidence type="ECO:0000256" key="3">
    <source>
        <dbReference type="SAM" id="SignalP"/>
    </source>
</evidence>
<feature type="compositionally biased region" description="Low complexity" evidence="1">
    <location>
        <begin position="144"/>
        <end position="158"/>
    </location>
</feature>
<reference evidence="4 5" key="1">
    <citation type="journal article" date="2009" name="Stand. Genomic Sci.">
        <title>Complete genome sequence of Stackebrandtia nassauensis type strain (LLR-40K-21).</title>
        <authorList>
            <person name="Munk C."/>
            <person name="Lapidus A."/>
            <person name="Copeland A."/>
            <person name="Jando M."/>
            <person name="Mayilraj S."/>
            <person name="Glavina Del Rio T."/>
            <person name="Nolan M."/>
            <person name="Chen F."/>
            <person name="Lucas S."/>
            <person name="Tice H."/>
            <person name="Cheng J.F."/>
            <person name="Han C."/>
            <person name="Detter J.C."/>
            <person name="Bruce D."/>
            <person name="Goodwin L."/>
            <person name="Chain P."/>
            <person name="Pitluck S."/>
            <person name="Goker M."/>
            <person name="Ovchinikova G."/>
            <person name="Pati A."/>
            <person name="Ivanova N."/>
            <person name="Mavromatis K."/>
            <person name="Chen A."/>
            <person name="Palaniappan K."/>
            <person name="Land M."/>
            <person name="Hauser L."/>
            <person name="Chang Y.J."/>
            <person name="Jeffries C.D."/>
            <person name="Bristow J."/>
            <person name="Eisen J.A."/>
            <person name="Markowitz V."/>
            <person name="Hugenholtz P."/>
            <person name="Kyrpides N.C."/>
            <person name="Klenk H.P."/>
        </authorList>
    </citation>
    <scope>NUCLEOTIDE SEQUENCE [LARGE SCALE GENOMIC DNA]</scope>
    <source>
        <strain evidence="5">DSM 44728 / CIP 108903 / NRRL B-16338 / NBRC 102104 / LLR-40K-21</strain>
    </source>
</reference>
<accession>D3QAJ7</accession>
<sequence>MTRMRFGLRHLAAILGLTVAALPPVVLADAPAAHAAVCSPGSGVSVIVDFGALGSVKSGCASGAPSTGLKALSGAGFSYSYVPGQTGMVCRINSLPDPCPSGGPPVDKYWSYWVAERGGTWKYSSKGAGNRTPPVGSVDGWAFGAGKPPATAPPAKGSSSGGGGDSDGGGDGSGDGGGSGGGGKDDGGSKKSGKPGDPSASDKKKDRDSPSASGSGSQTAPGAEDPAADPGSGSDGYDNASNVGSQMGTVGGIFGAGIVLVLLAALGWRTWQRRRGETEPVEAAEPSE</sequence>
<dbReference type="Proteomes" id="UP000000844">
    <property type="component" value="Chromosome"/>
</dbReference>
<proteinExistence type="predicted"/>
<feature type="region of interest" description="Disordered" evidence="1">
    <location>
        <begin position="122"/>
        <end position="250"/>
    </location>
</feature>
<keyword evidence="5" id="KW-1185">Reference proteome</keyword>
<feature type="compositionally biased region" description="Gly residues" evidence="1">
    <location>
        <begin position="159"/>
        <end position="182"/>
    </location>
</feature>
<evidence type="ECO:0000313" key="4">
    <source>
        <dbReference type="EMBL" id="ADD42780.1"/>
    </source>
</evidence>
<protein>
    <submittedName>
        <fullName evidence="4">Uncharacterized protein</fullName>
    </submittedName>
</protein>
<keyword evidence="2" id="KW-1133">Transmembrane helix</keyword>
<keyword evidence="2" id="KW-0812">Transmembrane</keyword>
<feature type="compositionally biased region" description="Polar residues" evidence="1">
    <location>
        <begin position="210"/>
        <end position="219"/>
    </location>
</feature>
<dbReference type="AlphaFoldDB" id="D3QAJ7"/>
<evidence type="ECO:0000313" key="5">
    <source>
        <dbReference type="Proteomes" id="UP000000844"/>
    </source>
</evidence>
<gene>
    <name evidence="4" type="ordered locus">Snas_3109</name>
</gene>
<dbReference type="eggNOG" id="COG1657">
    <property type="taxonomic scope" value="Bacteria"/>
</dbReference>
<keyword evidence="2" id="KW-0472">Membrane</keyword>
<feature type="signal peptide" evidence="3">
    <location>
        <begin position="1"/>
        <end position="28"/>
    </location>
</feature>
<feature type="compositionally biased region" description="Basic and acidic residues" evidence="1">
    <location>
        <begin position="200"/>
        <end position="209"/>
    </location>
</feature>
<name>D3QAJ7_STANL</name>
<evidence type="ECO:0000256" key="1">
    <source>
        <dbReference type="SAM" id="MobiDB-lite"/>
    </source>
</evidence>
<feature type="chain" id="PRO_5039132735" evidence="3">
    <location>
        <begin position="29"/>
        <end position="288"/>
    </location>
</feature>
<organism evidence="4 5">
    <name type="scientific">Stackebrandtia nassauensis (strain DSM 44728 / CIP 108903 / NRRL B-16338 / NBRC 102104 / LLR-40K-21)</name>
    <dbReference type="NCBI Taxonomy" id="446470"/>
    <lineage>
        <taxon>Bacteria</taxon>
        <taxon>Bacillati</taxon>
        <taxon>Actinomycetota</taxon>
        <taxon>Actinomycetes</taxon>
        <taxon>Glycomycetales</taxon>
        <taxon>Glycomycetaceae</taxon>
        <taxon>Stackebrandtia</taxon>
    </lineage>
</organism>
<feature type="compositionally biased region" description="Polar residues" evidence="1">
    <location>
        <begin position="239"/>
        <end position="248"/>
    </location>
</feature>
<evidence type="ECO:0000256" key="2">
    <source>
        <dbReference type="SAM" id="Phobius"/>
    </source>
</evidence>
<dbReference type="STRING" id="446470.Snas_3109"/>
<dbReference type="RefSeq" id="WP_013018351.1">
    <property type="nucleotide sequence ID" value="NC_013947.1"/>
</dbReference>
<keyword evidence="3" id="KW-0732">Signal</keyword>
<dbReference type="EMBL" id="CP001778">
    <property type="protein sequence ID" value="ADD42780.1"/>
    <property type="molecule type" value="Genomic_DNA"/>
</dbReference>
<dbReference type="KEGG" id="sna:Snas_3109"/>
<feature type="transmembrane region" description="Helical" evidence="2">
    <location>
        <begin position="247"/>
        <end position="268"/>
    </location>
</feature>
<feature type="compositionally biased region" description="Low complexity" evidence="1">
    <location>
        <begin position="220"/>
        <end position="231"/>
    </location>
</feature>
<dbReference type="HOGENOM" id="CLU_966142_0_0_11"/>